<proteinExistence type="predicted"/>
<keyword evidence="2" id="KW-1185">Reference proteome</keyword>
<organism evidence="1 2">
    <name type="scientific">Lentisphaera profundi</name>
    <dbReference type="NCBI Taxonomy" id="1658616"/>
    <lineage>
        <taxon>Bacteria</taxon>
        <taxon>Pseudomonadati</taxon>
        <taxon>Lentisphaerota</taxon>
        <taxon>Lentisphaeria</taxon>
        <taxon>Lentisphaerales</taxon>
        <taxon>Lentisphaeraceae</taxon>
        <taxon>Lentisphaera</taxon>
    </lineage>
</organism>
<evidence type="ECO:0000313" key="2">
    <source>
        <dbReference type="Proteomes" id="UP001214250"/>
    </source>
</evidence>
<gene>
    <name evidence="1" type="ORF">PQO03_21810</name>
</gene>
<sequence>MTRGIVPNRLCGNTLRWPKSGAPWCAKHRALYSGQVYIFFPAHDGKWPGTAKHLLGTGSKIDVVFLPACVAIPSGGRGALGALLKNLAERLKFLSYASHHDLYSG</sequence>
<accession>A0ABY7VW42</accession>
<name>A0ABY7VW42_9BACT</name>
<dbReference type="RefSeq" id="WP_274153321.1">
    <property type="nucleotide sequence ID" value="NZ_CP117812.1"/>
</dbReference>
<reference evidence="1 2" key="1">
    <citation type="submission" date="2023-02" db="EMBL/GenBank/DDBJ databases">
        <title>Genome sequence of Lentisphaera profundi SAORIC-696.</title>
        <authorList>
            <person name="Kim e."/>
            <person name="Cho J.-C."/>
            <person name="Choi A."/>
            <person name="Kang I."/>
        </authorList>
    </citation>
    <scope>NUCLEOTIDE SEQUENCE [LARGE SCALE GENOMIC DNA]</scope>
    <source>
        <strain evidence="1 2">SAORIC-696</strain>
    </source>
</reference>
<protein>
    <submittedName>
        <fullName evidence="1">Uncharacterized protein</fullName>
    </submittedName>
</protein>
<evidence type="ECO:0000313" key="1">
    <source>
        <dbReference type="EMBL" id="WDE98450.1"/>
    </source>
</evidence>
<dbReference type="EMBL" id="CP117812">
    <property type="protein sequence ID" value="WDE98450.1"/>
    <property type="molecule type" value="Genomic_DNA"/>
</dbReference>
<dbReference type="Proteomes" id="UP001214250">
    <property type="component" value="Chromosome 2"/>
</dbReference>